<proteinExistence type="predicted"/>
<dbReference type="EMBL" id="ANNX02000016">
    <property type="protein sequence ID" value="KYC43158.1"/>
    <property type="molecule type" value="Genomic_DNA"/>
</dbReference>
<reference evidence="1 2" key="1">
    <citation type="journal article" date="2013" name="Genome Biol. Evol.">
        <title>Genomes of Stigonematalean cyanobacteria (subsection V) and the evolution of oxygenic photosynthesis from prokaryotes to plastids.</title>
        <authorList>
            <person name="Dagan T."/>
            <person name="Roettger M."/>
            <person name="Stucken K."/>
            <person name="Landan G."/>
            <person name="Koch R."/>
            <person name="Major P."/>
            <person name="Gould S.B."/>
            <person name="Goremykin V.V."/>
            <person name="Rippka R."/>
            <person name="Tandeau de Marsac N."/>
            <person name="Gugger M."/>
            <person name="Lockhart P.J."/>
            <person name="Allen J.F."/>
            <person name="Brune I."/>
            <person name="Maus I."/>
            <person name="Puhler A."/>
            <person name="Martin W.F."/>
        </authorList>
    </citation>
    <scope>NUCLEOTIDE SEQUENCE [LARGE SCALE GENOMIC DNA]</scope>
    <source>
        <strain evidence="1 2">PCC 7110</strain>
    </source>
</reference>
<comment type="caution">
    <text evidence="1">The sequence shown here is derived from an EMBL/GenBank/DDBJ whole genome shotgun (WGS) entry which is preliminary data.</text>
</comment>
<accession>A0A139XEN9</accession>
<evidence type="ECO:0000313" key="1">
    <source>
        <dbReference type="EMBL" id="KYC43158.1"/>
    </source>
</evidence>
<dbReference type="STRING" id="128403.WA1_13750"/>
<gene>
    <name evidence="1" type="ORF">WA1_13750</name>
</gene>
<name>A0A139XEN9_9CYAN</name>
<dbReference type="RefSeq" id="WP_017747788.1">
    <property type="nucleotide sequence ID" value="NZ_KQ976354.1"/>
</dbReference>
<organism evidence="1 2">
    <name type="scientific">Scytonema hofmannii PCC 7110</name>
    <dbReference type="NCBI Taxonomy" id="128403"/>
    <lineage>
        <taxon>Bacteria</taxon>
        <taxon>Bacillati</taxon>
        <taxon>Cyanobacteriota</taxon>
        <taxon>Cyanophyceae</taxon>
        <taxon>Nostocales</taxon>
        <taxon>Scytonemataceae</taxon>
        <taxon>Scytonema</taxon>
    </lineage>
</organism>
<sequence>MLDLNWNISNEGRAWSGEEARSRYELAPEKIEMIQGKLFWTDEERITMLALLLENVGADRAVQLGNSEVWRNAVAKLDNERNKQ</sequence>
<keyword evidence="2" id="KW-1185">Reference proteome</keyword>
<protein>
    <submittedName>
        <fullName evidence="1">Uncharacterized protein</fullName>
    </submittedName>
</protein>
<dbReference type="OrthoDB" id="5918037at2"/>
<evidence type="ECO:0000313" key="2">
    <source>
        <dbReference type="Proteomes" id="UP000076925"/>
    </source>
</evidence>
<dbReference type="AlphaFoldDB" id="A0A139XEN9"/>
<dbReference type="Proteomes" id="UP000076925">
    <property type="component" value="Unassembled WGS sequence"/>
</dbReference>